<evidence type="ECO:0000313" key="11">
    <source>
        <dbReference type="Proteomes" id="UP000188354"/>
    </source>
</evidence>
<keyword evidence="4 8" id="KW-0732">Signal</keyword>
<keyword evidence="11" id="KW-1185">Reference proteome</keyword>
<dbReference type="InterPro" id="IPR009038">
    <property type="entry name" value="GOLD_dom"/>
</dbReference>
<comment type="similarity">
    <text evidence="2 7">Belongs to the EMP24/GP25L family.</text>
</comment>
<evidence type="ECO:0000256" key="7">
    <source>
        <dbReference type="RuleBase" id="RU003827"/>
    </source>
</evidence>
<evidence type="ECO:0000256" key="5">
    <source>
        <dbReference type="ARBA" id="ARBA00022989"/>
    </source>
</evidence>
<protein>
    <recommendedName>
        <fullName evidence="9">GOLD domain-containing protein</fullName>
    </recommendedName>
</protein>
<dbReference type="Pfam" id="PF01105">
    <property type="entry name" value="EMP24_GP25L"/>
    <property type="match status" value="1"/>
</dbReference>
<evidence type="ECO:0000256" key="4">
    <source>
        <dbReference type="ARBA" id="ARBA00022729"/>
    </source>
</evidence>
<dbReference type="GO" id="GO:0016020">
    <property type="term" value="C:membrane"/>
    <property type="evidence" value="ECO:0007669"/>
    <property type="project" value="UniProtKB-SubCell"/>
</dbReference>
<comment type="subcellular location">
    <subcellularLocation>
        <location evidence="1 7">Membrane</location>
        <topology evidence="1 7">Single-pass type I membrane protein</topology>
    </subcellularLocation>
</comment>
<gene>
    <name evidence="10" type="ORF">TanjilG_12688</name>
</gene>
<dbReference type="SMART" id="SM01190">
    <property type="entry name" value="EMP24_GP25L"/>
    <property type="match status" value="1"/>
</dbReference>
<evidence type="ECO:0000256" key="1">
    <source>
        <dbReference type="ARBA" id="ARBA00004479"/>
    </source>
</evidence>
<proteinExistence type="inferred from homology"/>
<dbReference type="EMBL" id="CM007374">
    <property type="protein sequence ID" value="OIV97931.1"/>
    <property type="molecule type" value="Genomic_DNA"/>
</dbReference>
<sequence>MGKDINLRSGTALTLLMLLSFTTFLLPKAEAIWLTIPNSGTKCLSEEIQTHVVVLADYYVITDDAAEAHQPHTISVKVTSPYGNNLHHNENVTHGQFAFTTTESGNYVACFWLESKHQESATVSLEWKTGISAKDWETVAKREKIEGVELELRKLEGAVEAIHDNLLYLKNRNADEAPNVISLLICHKGEEKRCVFSRQQTVNDIRAYLGEDPEYQMINLSANPGKVLSDGSIRIEEEGLEDGAKLLYGKPCKDLSPEHEW</sequence>
<dbReference type="Gramene" id="OIV97931">
    <property type="protein sequence ID" value="OIV97931"/>
    <property type="gene ID" value="TanjilG_12688"/>
</dbReference>
<keyword evidence="5" id="KW-1133">Transmembrane helix</keyword>
<dbReference type="Proteomes" id="UP000188354">
    <property type="component" value="Chromosome LG14"/>
</dbReference>
<evidence type="ECO:0000256" key="3">
    <source>
        <dbReference type="ARBA" id="ARBA00022692"/>
    </source>
</evidence>
<reference evidence="10 11" key="1">
    <citation type="journal article" date="2017" name="Plant Biotechnol. J.">
        <title>A comprehensive draft genome sequence for lupin (Lupinus angustifolius), an emerging health food: insights into plant-microbe interactions and legume evolution.</title>
        <authorList>
            <person name="Hane J.K."/>
            <person name="Ming Y."/>
            <person name="Kamphuis L.G."/>
            <person name="Nelson M.N."/>
            <person name="Garg G."/>
            <person name="Atkins C.A."/>
            <person name="Bayer P.E."/>
            <person name="Bravo A."/>
            <person name="Bringans S."/>
            <person name="Cannon S."/>
            <person name="Edwards D."/>
            <person name="Foley R."/>
            <person name="Gao L.L."/>
            <person name="Harrison M.J."/>
            <person name="Huang W."/>
            <person name="Hurgobin B."/>
            <person name="Li S."/>
            <person name="Liu C.W."/>
            <person name="McGrath A."/>
            <person name="Morahan G."/>
            <person name="Murray J."/>
            <person name="Weller J."/>
            <person name="Jian J."/>
            <person name="Singh K.B."/>
        </authorList>
    </citation>
    <scope>NUCLEOTIDE SEQUENCE [LARGE SCALE GENOMIC DNA]</scope>
    <source>
        <strain evidence="11">cv. Tanjil</strain>
        <tissue evidence="10">Whole plant</tissue>
    </source>
</reference>
<accession>A0A4P1QYY8</accession>
<evidence type="ECO:0000259" key="9">
    <source>
        <dbReference type="PROSITE" id="PS50866"/>
    </source>
</evidence>
<name>A0A4P1QYY8_LUPAN</name>
<organism evidence="10 11">
    <name type="scientific">Lupinus angustifolius</name>
    <name type="common">Narrow-leaved blue lupine</name>
    <dbReference type="NCBI Taxonomy" id="3871"/>
    <lineage>
        <taxon>Eukaryota</taxon>
        <taxon>Viridiplantae</taxon>
        <taxon>Streptophyta</taxon>
        <taxon>Embryophyta</taxon>
        <taxon>Tracheophyta</taxon>
        <taxon>Spermatophyta</taxon>
        <taxon>Magnoliopsida</taxon>
        <taxon>eudicotyledons</taxon>
        <taxon>Gunneridae</taxon>
        <taxon>Pentapetalae</taxon>
        <taxon>rosids</taxon>
        <taxon>fabids</taxon>
        <taxon>Fabales</taxon>
        <taxon>Fabaceae</taxon>
        <taxon>Papilionoideae</taxon>
        <taxon>50 kb inversion clade</taxon>
        <taxon>genistoids sensu lato</taxon>
        <taxon>core genistoids</taxon>
        <taxon>Genisteae</taxon>
        <taxon>Lupinus</taxon>
    </lineage>
</organism>
<evidence type="ECO:0000256" key="2">
    <source>
        <dbReference type="ARBA" id="ARBA00007104"/>
    </source>
</evidence>
<evidence type="ECO:0000256" key="8">
    <source>
        <dbReference type="SAM" id="SignalP"/>
    </source>
</evidence>
<evidence type="ECO:0000256" key="6">
    <source>
        <dbReference type="ARBA" id="ARBA00023136"/>
    </source>
</evidence>
<dbReference type="InterPro" id="IPR015720">
    <property type="entry name" value="Emp24-like"/>
</dbReference>
<evidence type="ECO:0000313" key="10">
    <source>
        <dbReference type="EMBL" id="OIV97931.1"/>
    </source>
</evidence>
<feature type="signal peptide" evidence="8">
    <location>
        <begin position="1"/>
        <end position="31"/>
    </location>
</feature>
<feature type="domain" description="GOLD" evidence="9">
    <location>
        <begin position="41"/>
        <end position="154"/>
    </location>
</feature>
<dbReference type="STRING" id="3871.A0A4P1QYY8"/>
<dbReference type="PROSITE" id="PS50866">
    <property type="entry name" value="GOLD"/>
    <property type="match status" value="1"/>
</dbReference>
<feature type="chain" id="PRO_5020027701" description="GOLD domain-containing protein" evidence="8">
    <location>
        <begin position="32"/>
        <end position="261"/>
    </location>
</feature>
<keyword evidence="6" id="KW-0472">Membrane</keyword>
<dbReference type="AlphaFoldDB" id="A0A4P1QYY8"/>
<dbReference type="PANTHER" id="PTHR22811">
    <property type="entry name" value="TRANSMEMBRANE EMP24 DOMAIN-CONTAINING PROTEIN"/>
    <property type="match status" value="1"/>
</dbReference>
<keyword evidence="3 7" id="KW-0812">Transmembrane</keyword>